<sequence length="973" mass="107487">MLYPLVWVSSLRKLGFQLGSVLGGAMTPSLEPWGPFRVVRWNASWSLVLIKKASSDATPVPTQEESEVTEIPTPEVLDSPLPVETTEPTSVVEPQSKEDVEPTGETEPAIEEAPKSKTKTPKAVKAPKVSKSRAKPTPSATETPSVSETPQETEVVPTDPTPSKPKRKSKVATDESTVEPTAAPAPKPKVTRKPRAPKESTSPDVEVPAKPKVPRKPRAPKVVPAVEEPTELEVITPEVAPVATEEPVVTETPLDEPKKAPTKRKSKTVVKEAVDATEAPAKKPRVSKARAKEAPTTPGMTAGVVEVSAKVSKPRKAAKSSSPSDVGTEPLPINALVLYKPNDHAMTFVSQGPTSQAQPNPDPITDPTPTPTPDPSLNEPTMDPPKSNWPQITTPPNLTGKERAPTTPMPTPTRLPSPEDEPDWDWEPMGYEEPGLFKSEEERLAMEAMLREMRDEDEEGPPMPPVPDHIISESLKEEAEFAYADKALMELRRQEEKEEREKRLKSAKKTSSKLAPKGKSSGSKPKWQPPVNRTTGTQRYAMSDVLGLNKQGGMTEDEVIGTHLTTMEKQRARLQAGAFRENRRRLLTWYSGNQNIRAKPKWKSSEPEATLNEAKPALPPLPKVKPLVTSVRTPRGDVDSVPIKWAIDELLIKSDRVRHPSLSEEDDGFRPVPILATSENGAVIYEGDPIRMPISSTFVSTYSDEHAEKYPLTTARDVPGVMVDKRTLNRSLVGLLTGLLLGCADVTPGFNGEPRLTVRAVGDNPELMYYYHSLLANARLCSLLRPEKALHTLVNGEEISTWQFDTWEFLGLWELIQLWYPLGTPTKTVPEAIHMYLTPLAIAAWAMVVCHPTPAPSGEYVSITFDLKRFDEVDAHHLIEALRVWRVDTILKEGYDSLELEVAYHSVPVLIQIIKPYLVTSRASRFGPWNYLFHVPVQRCDSALPTVGPLPESQLLFWVHMGRWGYLSPIALR</sequence>
<geneLocation type="mitochondrion" evidence="3"/>
<gene>
    <name evidence="3" type="primary">orf973</name>
</gene>
<dbReference type="AlphaFoldDB" id="S5TP44"/>
<feature type="region of interest" description="Disordered" evidence="1">
    <location>
        <begin position="53"/>
        <end position="331"/>
    </location>
</feature>
<organism evidence="3">
    <name type="scientific">Candida gigantensis</name>
    <dbReference type="NCBI Taxonomy" id="271359"/>
    <lineage>
        <taxon>Eukaryota</taxon>
        <taxon>Fungi</taxon>
        <taxon>Dikarya</taxon>
        <taxon>Ascomycota</taxon>
        <taxon>Saccharomycotina</taxon>
        <taxon>Pichiomycetes</taxon>
        <taxon>Debaryomycetaceae</taxon>
        <taxon>Candida/Lodderomyces clade</taxon>
        <taxon>Candida</taxon>
    </lineage>
</organism>
<dbReference type="InterPro" id="IPR027434">
    <property type="entry name" value="Homing_endonucl"/>
</dbReference>
<dbReference type="SUPFAM" id="SSF55608">
    <property type="entry name" value="Homing endonucleases"/>
    <property type="match status" value="1"/>
</dbReference>
<dbReference type="Pfam" id="PF03161">
    <property type="entry name" value="LAGLIDADG_2"/>
    <property type="match status" value="1"/>
</dbReference>
<protein>
    <recommendedName>
        <fullName evidence="2">Homing endonuclease LAGLIDADG domain-containing protein</fullName>
    </recommendedName>
</protein>
<feature type="compositionally biased region" description="Polar residues" evidence="1">
    <location>
        <begin position="138"/>
        <end position="152"/>
    </location>
</feature>
<feature type="domain" description="Homing endonuclease LAGLIDADG" evidence="2">
    <location>
        <begin position="735"/>
        <end position="884"/>
    </location>
</feature>
<proteinExistence type="predicted"/>
<feature type="compositionally biased region" description="Polar residues" evidence="1">
    <location>
        <begin position="531"/>
        <end position="540"/>
    </location>
</feature>
<dbReference type="RefSeq" id="YP_008475275.1">
    <property type="nucleotide sequence ID" value="NC_022174.1"/>
</dbReference>
<evidence type="ECO:0000259" key="2">
    <source>
        <dbReference type="Pfam" id="PF03161"/>
    </source>
</evidence>
<feature type="compositionally biased region" description="Pro residues" evidence="1">
    <location>
        <begin position="360"/>
        <end position="374"/>
    </location>
</feature>
<keyword evidence="3" id="KW-0496">Mitochondrion</keyword>
<dbReference type="GeneID" id="16695307"/>
<dbReference type="EMBL" id="KF017572">
    <property type="protein sequence ID" value="AGS44565.1"/>
    <property type="molecule type" value="Genomic_DNA"/>
</dbReference>
<reference evidence="3" key="1">
    <citation type="submission" date="2013-05" db="EMBL/GenBank/DDBJ databases">
        <authorList>
            <person name="Pfeiffer I."/>
            <person name="Hegedusova E."/>
            <person name="Brejova B."/>
            <person name="Nosek J."/>
        </authorList>
    </citation>
    <scope>NUCLEOTIDE SEQUENCE</scope>
    <source>
        <strain evidence="3">NRRL Y-27736</strain>
    </source>
</reference>
<dbReference type="InterPro" id="IPR004860">
    <property type="entry name" value="LAGLIDADG_dom"/>
</dbReference>
<feature type="compositionally biased region" description="Basic and acidic residues" evidence="1">
    <location>
        <begin position="492"/>
        <end position="504"/>
    </location>
</feature>
<evidence type="ECO:0000256" key="1">
    <source>
        <dbReference type="SAM" id="MobiDB-lite"/>
    </source>
</evidence>
<feature type="compositionally biased region" description="Acidic residues" evidence="1">
    <location>
        <begin position="101"/>
        <end position="110"/>
    </location>
</feature>
<accession>S5TP44</accession>
<feature type="compositionally biased region" description="Low complexity" evidence="1">
    <location>
        <begin position="236"/>
        <end position="252"/>
    </location>
</feature>
<name>S5TP44_9ASCO</name>
<feature type="compositionally biased region" description="Low complexity" evidence="1">
    <location>
        <begin position="512"/>
        <end position="526"/>
    </location>
</feature>
<feature type="compositionally biased region" description="Polar residues" evidence="1">
    <location>
        <begin position="348"/>
        <end position="358"/>
    </location>
</feature>
<feature type="compositionally biased region" description="Polar residues" evidence="1">
    <location>
        <begin position="388"/>
        <end position="397"/>
    </location>
</feature>
<dbReference type="GO" id="GO:0004519">
    <property type="term" value="F:endonuclease activity"/>
    <property type="evidence" value="ECO:0007669"/>
    <property type="project" value="InterPro"/>
</dbReference>
<evidence type="ECO:0000313" key="3">
    <source>
        <dbReference type="EMBL" id="AGS44565.1"/>
    </source>
</evidence>
<feature type="region of interest" description="Disordered" evidence="1">
    <location>
        <begin position="344"/>
        <end position="439"/>
    </location>
</feature>
<feature type="region of interest" description="Disordered" evidence="1">
    <location>
        <begin position="492"/>
        <end position="540"/>
    </location>
</feature>